<feature type="chain" id="PRO_5039717819" evidence="2">
    <location>
        <begin position="17"/>
        <end position="369"/>
    </location>
</feature>
<dbReference type="SUPFAM" id="SSF53822">
    <property type="entry name" value="Periplasmic binding protein-like I"/>
    <property type="match status" value="1"/>
</dbReference>
<dbReference type="AlphaFoldDB" id="A0A0M6WIH3"/>
<proteinExistence type="predicted"/>
<dbReference type="CDD" id="cd06325">
    <property type="entry name" value="PBP1_ABC_unchar_transporter"/>
    <property type="match status" value="1"/>
</dbReference>
<keyword evidence="4" id="KW-1185">Reference proteome</keyword>
<feature type="signal peptide" evidence="2">
    <location>
        <begin position="1"/>
        <end position="16"/>
    </location>
</feature>
<sequence>MMKRKMMAAVLTMAMAATMIGGCGNSTDTSNAANSTNTTESSADAADSAKDTAQNTADKTVYKVGIVQYVDDASLNQIEKAIEAELDAKGAELGVTFDYADYTYNGQADSSTLNQIAADLVAEGVDVIIPIATPAAMIMQNATEDNQIPVVFSAVSDPVGAGLVASADAPGANITGTSDAIDVAQIMDFILAADPDAAKIGFLYDKSQDSSTSAIQAAKDYCDEHGISYVEKTGTTTGEIQAAADSLVAEKVDAIFTPQDNTVMTAELAIFEKFADAGIPHYTSADSFALNGAFLGYGVNYETLGTKTADMVADILANGADPATTPVETLDSGIVTVNTEIAEKVGIDYSIFKDMCSELIETVTAEEFN</sequence>
<evidence type="ECO:0000313" key="4">
    <source>
        <dbReference type="Proteomes" id="UP000049828"/>
    </source>
</evidence>
<evidence type="ECO:0000256" key="2">
    <source>
        <dbReference type="SAM" id="SignalP"/>
    </source>
</evidence>
<dbReference type="Gene3D" id="3.40.50.2300">
    <property type="match status" value="2"/>
</dbReference>
<dbReference type="Proteomes" id="UP000049828">
    <property type="component" value="Unassembled WGS sequence"/>
</dbReference>
<dbReference type="PANTHER" id="PTHR35271">
    <property type="entry name" value="ABC TRANSPORTER, SUBSTRATE-BINDING LIPOPROTEIN-RELATED"/>
    <property type="match status" value="1"/>
</dbReference>
<evidence type="ECO:0000256" key="1">
    <source>
        <dbReference type="SAM" id="MobiDB-lite"/>
    </source>
</evidence>
<feature type="compositionally biased region" description="Low complexity" evidence="1">
    <location>
        <begin position="28"/>
        <end position="46"/>
    </location>
</feature>
<dbReference type="InterPro" id="IPR028082">
    <property type="entry name" value="Peripla_BP_I"/>
</dbReference>
<dbReference type="EMBL" id="CVRS01000062">
    <property type="protein sequence ID" value="CRL35919.1"/>
    <property type="molecule type" value="Genomic_DNA"/>
</dbReference>
<reference evidence="4" key="1">
    <citation type="submission" date="2015-05" db="EMBL/GenBank/DDBJ databases">
        <authorList>
            <consortium name="Pathogen Informatics"/>
        </authorList>
    </citation>
    <scope>NUCLEOTIDE SEQUENCE [LARGE SCALE GENOMIC DNA]</scope>
    <source>
        <strain evidence="4">L1-83</strain>
    </source>
</reference>
<dbReference type="STRING" id="360807.ERS852392_01889"/>
<protein>
    <submittedName>
        <fullName evidence="3">Putative ABC transport system substrate-binding protein</fullName>
    </submittedName>
</protein>
<dbReference type="RefSeq" id="WP_021923731.1">
    <property type="nucleotide sequence ID" value="NZ_CVRS01000062.1"/>
</dbReference>
<organism evidence="3 4">
    <name type="scientific">Roseburia inulinivorans</name>
    <dbReference type="NCBI Taxonomy" id="360807"/>
    <lineage>
        <taxon>Bacteria</taxon>
        <taxon>Bacillati</taxon>
        <taxon>Bacillota</taxon>
        <taxon>Clostridia</taxon>
        <taxon>Lachnospirales</taxon>
        <taxon>Lachnospiraceae</taxon>
        <taxon>Roseburia</taxon>
    </lineage>
</organism>
<evidence type="ECO:0000313" key="3">
    <source>
        <dbReference type="EMBL" id="CRL35919.1"/>
    </source>
</evidence>
<keyword evidence="2" id="KW-0732">Signal</keyword>
<dbReference type="Pfam" id="PF04392">
    <property type="entry name" value="ABC_sub_bind"/>
    <property type="match status" value="1"/>
</dbReference>
<dbReference type="PROSITE" id="PS51257">
    <property type="entry name" value="PROKAR_LIPOPROTEIN"/>
    <property type="match status" value="1"/>
</dbReference>
<name>A0A0M6WIH3_9FIRM</name>
<dbReference type="PANTHER" id="PTHR35271:SF1">
    <property type="entry name" value="ABC TRANSPORTER, SUBSTRATE-BINDING LIPOPROTEIN"/>
    <property type="match status" value="1"/>
</dbReference>
<gene>
    <name evidence="3" type="ORF">RIL183_18051</name>
</gene>
<dbReference type="InterPro" id="IPR007487">
    <property type="entry name" value="ABC_transpt-TYRBP-like"/>
</dbReference>
<feature type="region of interest" description="Disordered" evidence="1">
    <location>
        <begin position="28"/>
        <end position="52"/>
    </location>
</feature>
<accession>A0A0M6WIH3</accession>
<dbReference type="OrthoDB" id="9776955at2"/>